<evidence type="ECO:0000256" key="2">
    <source>
        <dbReference type="ARBA" id="ARBA00022692"/>
    </source>
</evidence>
<dbReference type="OrthoDB" id="6339427at2759"/>
<dbReference type="InterPro" id="IPR050549">
    <property type="entry name" value="MFS_Trehalose_Transporter"/>
</dbReference>
<proteinExistence type="predicted"/>
<dbReference type="GO" id="GO:0022857">
    <property type="term" value="F:transmembrane transporter activity"/>
    <property type="evidence" value="ECO:0007669"/>
    <property type="project" value="InterPro"/>
</dbReference>
<evidence type="ECO:0000313" key="7">
    <source>
        <dbReference type="EMBL" id="VEN52969.1"/>
    </source>
</evidence>
<keyword evidence="2 5" id="KW-0812">Transmembrane</keyword>
<evidence type="ECO:0000313" key="8">
    <source>
        <dbReference type="Proteomes" id="UP000410492"/>
    </source>
</evidence>
<evidence type="ECO:0000256" key="4">
    <source>
        <dbReference type="ARBA" id="ARBA00023136"/>
    </source>
</evidence>
<name>A0A653CYN3_CALMS</name>
<keyword evidence="3 5" id="KW-1133">Transmembrane helix</keyword>
<dbReference type="EMBL" id="CAACVG010009346">
    <property type="protein sequence ID" value="VEN52969.1"/>
    <property type="molecule type" value="Genomic_DNA"/>
</dbReference>
<dbReference type="InterPro" id="IPR005829">
    <property type="entry name" value="Sugar_transporter_CS"/>
</dbReference>
<feature type="transmembrane region" description="Helical" evidence="5">
    <location>
        <begin position="65"/>
        <end position="84"/>
    </location>
</feature>
<evidence type="ECO:0000256" key="5">
    <source>
        <dbReference type="SAM" id="Phobius"/>
    </source>
</evidence>
<keyword evidence="8" id="KW-1185">Reference proteome</keyword>
<feature type="domain" description="Major facilitator superfamily (MFS) profile" evidence="6">
    <location>
        <begin position="25"/>
        <end position="246"/>
    </location>
</feature>
<sequence>MSNRCDQTYRERMGGAGTTAPVYAAAVAVCVGAVCTGIALAFTSNASEKLIAGQLNGLKMRQLDMYWNLCMMTMGACVSTLPVAMMLDSYGRKATMMVSTLPFYLGYILIVFAQHIYMVHVGRSTPYRQIFKDRGVVRATVIAVALQALKHLVGATLVLTFSSEIVRGCEFSNTMVKWSVIIGGLIQALASLIPLKYVDTIGRRFLLIIGFTITFTTSIILDNDQRILQESTRSTRIDNWHPTTYS</sequence>
<dbReference type="Proteomes" id="UP000410492">
    <property type="component" value="Unassembled WGS sequence"/>
</dbReference>
<feature type="transmembrane region" description="Helical" evidence="5">
    <location>
        <begin position="205"/>
        <end position="221"/>
    </location>
</feature>
<dbReference type="PROSITE" id="PS00216">
    <property type="entry name" value="SUGAR_TRANSPORT_1"/>
    <property type="match status" value="1"/>
</dbReference>
<evidence type="ECO:0000256" key="1">
    <source>
        <dbReference type="ARBA" id="ARBA00004141"/>
    </source>
</evidence>
<dbReference type="Pfam" id="PF00083">
    <property type="entry name" value="Sugar_tr"/>
    <property type="match status" value="2"/>
</dbReference>
<keyword evidence="4 5" id="KW-0472">Membrane</keyword>
<dbReference type="PANTHER" id="PTHR48021">
    <property type="match status" value="1"/>
</dbReference>
<reference evidence="7 8" key="1">
    <citation type="submission" date="2019-01" db="EMBL/GenBank/DDBJ databases">
        <authorList>
            <person name="Sayadi A."/>
        </authorList>
    </citation>
    <scope>NUCLEOTIDE SEQUENCE [LARGE SCALE GENOMIC DNA]</scope>
</reference>
<dbReference type="Gene3D" id="1.20.1250.20">
    <property type="entry name" value="MFS general substrate transporter like domains"/>
    <property type="match status" value="2"/>
</dbReference>
<feature type="transmembrane region" description="Helical" evidence="5">
    <location>
        <begin position="104"/>
        <end position="123"/>
    </location>
</feature>
<evidence type="ECO:0000259" key="6">
    <source>
        <dbReference type="PROSITE" id="PS50850"/>
    </source>
</evidence>
<organism evidence="7 8">
    <name type="scientific">Callosobruchus maculatus</name>
    <name type="common">Southern cowpea weevil</name>
    <name type="synonym">Pulse bruchid</name>
    <dbReference type="NCBI Taxonomy" id="64391"/>
    <lineage>
        <taxon>Eukaryota</taxon>
        <taxon>Metazoa</taxon>
        <taxon>Ecdysozoa</taxon>
        <taxon>Arthropoda</taxon>
        <taxon>Hexapoda</taxon>
        <taxon>Insecta</taxon>
        <taxon>Pterygota</taxon>
        <taxon>Neoptera</taxon>
        <taxon>Endopterygota</taxon>
        <taxon>Coleoptera</taxon>
        <taxon>Polyphaga</taxon>
        <taxon>Cucujiformia</taxon>
        <taxon>Chrysomeloidea</taxon>
        <taxon>Chrysomelidae</taxon>
        <taxon>Bruchinae</taxon>
        <taxon>Bruchini</taxon>
        <taxon>Callosobruchus</taxon>
    </lineage>
</organism>
<comment type="subcellular location">
    <subcellularLocation>
        <location evidence="1">Membrane</location>
        <topology evidence="1">Multi-pass membrane protein</topology>
    </subcellularLocation>
</comment>
<dbReference type="InterPro" id="IPR036259">
    <property type="entry name" value="MFS_trans_sf"/>
</dbReference>
<dbReference type="InterPro" id="IPR005828">
    <property type="entry name" value="MFS_sugar_transport-like"/>
</dbReference>
<dbReference type="InterPro" id="IPR020846">
    <property type="entry name" value="MFS_dom"/>
</dbReference>
<dbReference type="GO" id="GO:0016020">
    <property type="term" value="C:membrane"/>
    <property type="evidence" value="ECO:0007669"/>
    <property type="project" value="UniProtKB-SubCell"/>
</dbReference>
<feature type="transmembrane region" description="Helical" evidence="5">
    <location>
        <begin position="135"/>
        <end position="158"/>
    </location>
</feature>
<dbReference type="AlphaFoldDB" id="A0A653CYN3"/>
<dbReference type="PANTHER" id="PTHR48021:SF1">
    <property type="entry name" value="GH07001P-RELATED"/>
    <property type="match status" value="1"/>
</dbReference>
<protein>
    <recommendedName>
        <fullName evidence="6">Major facilitator superfamily (MFS) profile domain-containing protein</fullName>
    </recommendedName>
</protein>
<evidence type="ECO:0000256" key="3">
    <source>
        <dbReference type="ARBA" id="ARBA00022989"/>
    </source>
</evidence>
<feature type="transmembrane region" description="Helical" evidence="5">
    <location>
        <begin position="20"/>
        <end position="44"/>
    </location>
</feature>
<feature type="transmembrane region" description="Helical" evidence="5">
    <location>
        <begin position="178"/>
        <end position="198"/>
    </location>
</feature>
<accession>A0A653CYN3</accession>
<dbReference type="SUPFAM" id="SSF103473">
    <property type="entry name" value="MFS general substrate transporter"/>
    <property type="match status" value="1"/>
</dbReference>
<gene>
    <name evidence="7" type="ORF">CALMAC_LOCUS12925</name>
</gene>
<dbReference type="PROSITE" id="PS50850">
    <property type="entry name" value="MFS"/>
    <property type="match status" value="1"/>
</dbReference>